<evidence type="ECO:0000313" key="4">
    <source>
        <dbReference type="EMBL" id="KAJ4141759.1"/>
    </source>
</evidence>
<gene>
    <name evidence="4" type="ORF">NW768_000976</name>
</gene>
<sequence>MHRFKEGQKRALASRLALTLSLFLNSDYALNASEANSIFFVVENGRCELDLVYVTPAANDHDQNTEFGDSMSLYDNLAKTLLEIECGESIKAKEPGELKEWVDQMLAQGWEQARSDLVNLNNMGAKISYLTAVQDLLNFRRTYRKGSHRFKGRLFDIGAIAGEIIYSDIAQQLRSCIEPVQLDISGLSSSKEEFLFQQWEQEDSSEKEGREIVRRSAARTSGSRDRTTPVQLFDDKEEFEENRGQVHARPTLGLEQY</sequence>
<feature type="domain" description="DUF7580" evidence="3">
    <location>
        <begin position="7"/>
        <end position="174"/>
    </location>
</feature>
<keyword evidence="5" id="KW-1185">Reference proteome</keyword>
<comment type="caution">
    <text evidence="4">The sequence shown here is derived from an EMBL/GenBank/DDBJ whole genome shotgun (WGS) entry which is preliminary data.</text>
</comment>
<protein>
    <recommendedName>
        <fullName evidence="3">DUF7580 domain-containing protein</fullName>
    </recommendedName>
</protein>
<evidence type="ECO:0000259" key="3">
    <source>
        <dbReference type="Pfam" id="PF24476"/>
    </source>
</evidence>
<feature type="chain" id="PRO_5047245206" description="DUF7580 domain-containing protein" evidence="2">
    <location>
        <begin position="30"/>
        <end position="257"/>
    </location>
</feature>
<dbReference type="Pfam" id="PF24476">
    <property type="entry name" value="DUF7580"/>
    <property type="match status" value="1"/>
</dbReference>
<keyword evidence="2" id="KW-0732">Signal</keyword>
<evidence type="ECO:0000256" key="1">
    <source>
        <dbReference type="SAM" id="MobiDB-lite"/>
    </source>
</evidence>
<dbReference type="InterPro" id="IPR056002">
    <property type="entry name" value="DUF7580"/>
</dbReference>
<feature type="signal peptide" evidence="2">
    <location>
        <begin position="1"/>
        <end position="29"/>
    </location>
</feature>
<feature type="region of interest" description="Disordered" evidence="1">
    <location>
        <begin position="206"/>
        <end position="257"/>
    </location>
</feature>
<evidence type="ECO:0000256" key="2">
    <source>
        <dbReference type="SAM" id="SignalP"/>
    </source>
</evidence>
<name>A0ABQ8RUD7_FUSEQ</name>
<reference evidence="4" key="1">
    <citation type="submission" date="2022-09" db="EMBL/GenBank/DDBJ databases">
        <title>Fusarium specimens isolated from Avocado Roots.</title>
        <authorList>
            <person name="Stajich J."/>
            <person name="Roper C."/>
            <person name="Heimlech-Rivalta G."/>
        </authorList>
    </citation>
    <scope>NUCLEOTIDE SEQUENCE</scope>
    <source>
        <strain evidence="4">CF00095</strain>
    </source>
</reference>
<organism evidence="4 5">
    <name type="scientific">Fusarium equiseti</name>
    <name type="common">Fusarium scirpi</name>
    <dbReference type="NCBI Taxonomy" id="61235"/>
    <lineage>
        <taxon>Eukaryota</taxon>
        <taxon>Fungi</taxon>
        <taxon>Dikarya</taxon>
        <taxon>Ascomycota</taxon>
        <taxon>Pezizomycotina</taxon>
        <taxon>Sordariomycetes</taxon>
        <taxon>Hypocreomycetidae</taxon>
        <taxon>Hypocreales</taxon>
        <taxon>Nectriaceae</taxon>
        <taxon>Fusarium</taxon>
        <taxon>Fusarium incarnatum-equiseti species complex</taxon>
    </lineage>
</organism>
<dbReference type="EMBL" id="JAOQBH010000001">
    <property type="protein sequence ID" value="KAJ4141759.1"/>
    <property type="molecule type" value="Genomic_DNA"/>
</dbReference>
<evidence type="ECO:0000313" key="5">
    <source>
        <dbReference type="Proteomes" id="UP001152024"/>
    </source>
</evidence>
<proteinExistence type="predicted"/>
<dbReference type="Proteomes" id="UP001152024">
    <property type="component" value="Unassembled WGS sequence"/>
</dbReference>
<accession>A0ABQ8RUD7</accession>